<keyword evidence="1" id="KW-0408">Iron</keyword>
<dbReference type="InterPro" id="IPR008988">
    <property type="entry name" value="Transcriptional_repressor_C"/>
</dbReference>
<dbReference type="Pfam" id="PF04023">
    <property type="entry name" value="FeoA"/>
    <property type="match status" value="1"/>
</dbReference>
<dbReference type="Gene3D" id="2.30.30.90">
    <property type="match status" value="1"/>
</dbReference>
<evidence type="ECO:0000259" key="2">
    <source>
        <dbReference type="SMART" id="SM00899"/>
    </source>
</evidence>
<sequence length="88" mass="9498">MQTEAKAVENRKSLVRVPVGKTARVARLDTDESIRARLLDMGFTRGAAATCLFESPGGDPRAYLIRGAVVALRGRDAATILVEETENP</sequence>
<evidence type="ECO:0000313" key="4">
    <source>
        <dbReference type="Proteomes" id="UP000886819"/>
    </source>
</evidence>
<comment type="caution">
    <text evidence="3">The sequence shown here is derived from an EMBL/GenBank/DDBJ whole genome shotgun (WGS) entry which is preliminary data.</text>
</comment>
<dbReference type="AlphaFoldDB" id="A0A9D0YWB4"/>
<feature type="domain" description="Ferrous iron transporter FeoA-like" evidence="2">
    <location>
        <begin position="12"/>
        <end position="84"/>
    </location>
</feature>
<dbReference type="PANTHER" id="PTHR42954:SF2">
    <property type="entry name" value="FE(2+) TRANSPORT PROTEIN A"/>
    <property type="match status" value="1"/>
</dbReference>
<dbReference type="SMART" id="SM00899">
    <property type="entry name" value="FeoA"/>
    <property type="match status" value="1"/>
</dbReference>
<reference evidence="3" key="2">
    <citation type="journal article" date="2021" name="PeerJ">
        <title>Extensive microbial diversity within the chicken gut microbiome revealed by metagenomics and culture.</title>
        <authorList>
            <person name="Gilroy R."/>
            <person name="Ravi A."/>
            <person name="Getino M."/>
            <person name="Pursley I."/>
            <person name="Horton D.L."/>
            <person name="Alikhan N.F."/>
            <person name="Baker D."/>
            <person name="Gharbi K."/>
            <person name="Hall N."/>
            <person name="Watson M."/>
            <person name="Adriaenssens E.M."/>
            <person name="Foster-Nyarko E."/>
            <person name="Jarju S."/>
            <person name="Secka A."/>
            <person name="Antonio M."/>
            <person name="Oren A."/>
            <person name="Chaudhuri R.R."/>
            <person name="La Ragione R."/>
            <person name="Hildebrand F."/>
            <person name="Pallen M.J."/>
        </authorList>
    </citation>
    <scope>NUCLEOTIDE SEQUENCE</scope>
    <source>
        <strain evidence="3">ChiHile30-977</strain>
    </source>
</reference>
<dbReference type="InterPro" id="IPR052713">
    <property type="entry name" value="FeoA"/>
</dbReference>
<reference evidence="3" key="1">
    <citation type="submission" date="2020-10" db="EMBL/GenBank/DDBJ databases">
        <authorList>
            <person name="Gilroy R."/>
        </authorList>
    </citation>
    <scope>NUCLEOTIDE SEQUENCE</scope>
    <source>
        <strain evidence="3">ChiHile30-977</strain>
    </source>
</reference>
<dbReference type="SUPFAM" id="SSF50037">
    <property type="entry name" value="C-terminal domain of transcriptional repressors"/>
    <property type="match status" value="1"/>
</dbReference>
<dbReference type="GO" id="GO:0046914">
    <property type="term" value="F:transition metal ion binding"/>
    <property type="evidence" value="ECO:0007669"/>
    <property type="project" value="InterPro"/>
</dbReference>
<proteinExistence type="predicted"/>
<dbReference type="InterPro" id="IPR007167">
    <property type="entry name" value="Fe-transptr_FeoA-like"/>
</dbReference>
<dbReference type="InterPro" id="IPR038157">
    <property type="entry name" value="FeoA_core_dom"/>
</dbReference>
<accession>A0A9D0YWB4</accession>
<organism evidence="3 4">
    <name type="scientific">Candidatus Avichristensenella intestinipullorum</name>
    <dbReference type="NCBI Taxonomy" id="2840693"/>
    <lineage>
        <taxon>Bacteria</taxon>
        <taxon>Bacillati</taxon>
        <taxon>Bacillota</taxon>
        <taxon>Clostridia</taxon>
        <taxon>Candidatus Avichristensenella</taxon>
    </lineage>
</organism>
<dbReference type="PANTHER" id="PTHR42954">
    <property type="entry name" value="FE(2+) TRANSPORT PROTEIN A"/>
    <property type="match status" value="1"/>
</dbReference>
<name>A0A9D0YWB4_9FIRM</name>
<dbReference type="Proteomes" id="UP000886819">
    <property type="component" value="Unassembled WGS sequence"/>
</dbReference>
<evidence type="ECO:0000313" key="3">
    <source>
        <dbReference type="EMBL" id="HIQ63158.1"/>
    </source>
</evidence>
<protein>
    <submittedName>
        <fullName evidence="3">Ferrous iron transport protein A</fullName>
    </submittedName>
</protein>
<gene>
    <name evidence="3" type="ORF">IAA66_06170</name>
</gene>
<dbReference type="EMBL" id="DVFI01000092">
    <property type="protein sequence ID" value="HIQ63158.1"/>
    <property type="molecule type" value="Genomic_DNA"/>
</dbReference>
<evidence type="ECO:0000256" key="1">
    <source>
        <dbReference type="ARBA" id="ARBA00023004"/>
    </source>
</evidence>